<dbReference type="EMBL" id="MH576964">
    <property type="protein sequence ID" value="AXH66645.1"/>
    <property type="molecule type" value="Genomic_DNA"/>
</dbReference>
<evidence type="ECO:0000313" key="2">
    <source>
        <dbReference type="Proteomes" id="UP000259040"/>
    </source>
</evidence>
<organism evidence="1 2">
    <name type="scientific">Streptomyces phage Starbow</name>
    <dbReference type="NCBI Taxonomy" id="2283266"/>
    <lineage>
        <taxon>Viruses</taxon>
        <taxon>Duplodnaviria</taxon>
        <taxon>Heunggongvirae</taxon>
        <taxon>Uroviricota</taxon>
        <taxon>Caudoviricetes</taxon>
        <taxon>Stanwilliamsviridae</taxon>
        <taxon>Boydwoodruffvirinae</taxon>
        <taxon>Karimacvirus</taxon>
        <taxon>Karimacvirus karimac</taxon>
        <taxon>Streptomyces virus Karimac</taxon>
    </lineage>
</organism>
<protein>
    <submittedName>
        <fullName evidence="1">Uncharacterized protein</fullName>
    </submittedName>
</protein>
<name>A0A345M824_9CAUD</name>
<gene>
    <name evidence="1" type="primary">161</name>
    <name evidence="1" type="ORF">SEA_STARBOW_161</name>
</gene>
<proteinExistence type="predicted"/>
<sequence length="55" mass="6268">MLKFAKSLKPGDITPYGRVVANQVLWTNNTVQLTIAEQSENVYIKKYKIVRTNKG</sequence>
<reference evidence="1 2" key="1">
    <citation type="submission" date="2018-07" db="EMBL/GenBank/DDBJ databases">
        <authorList>
            <person name="Boyd E.M."/>
            <person name="Barkley D.B."/>
            <person name="Naeem H."/>
            <person name="Vanhorne R."/>
            <person name="Nayek S."/>
            <person name="Layton S.R."/>
            <person name="Hughes L.E."/>
            <person name="Garlena R.A."/>
            <person name="Russell D.A."/>
            <person name="Pope W.H."/>
            <person name="Jacobs-Sera D."/>
            <person name="Hatfull G.F."/>
        </authorList>
    </citation>
    <scope>NUCLEOTIDE SEQUENCE [LARGE SCALE GENOMIC DNA]</scope>
</reference>
<evidence type="ECO:0000313" key="1">
    <source>
        <dbReference type="EMBL" id="AXH66645.1"/>
    </source>
</evidence>
<accession>A0A345M824</accession>
<dbReference type="Proteomes" id="UP000259040">
    <property type="component" value="Segment"/>
</dbReference>